<feature type="transmembrane region" description="Helical" evidence="7">
    <location>
        <begin position="483"/>
        <end position="503"/>
    </location>
</feature>
<evidence type="ECO:0000256" key="2">
    <source>
        <dbReference type="ARBA" id="ARBA00022448"/>
    </source>
</evidence>
<dbReference type="InterPro" id="IPR011701">
    <property type="entry name" value="MFS"/>
</dbReference>
<dbReference type="Proteomes" id="UP001500187">
    <property type="component" value="Unassembled WGS sequence"/>
</dbReference>
<comment type="caution">
    <text evidence="9">The sequence shown here is derived from an EMBL/GenBank/DDBJ whole genome shotgun (WGS) entry which is preliminary data.</text>
</comment>
<feature type="transmembrane region" description="Helical" evidence="7">
    <location>
        <begin position="211"/>
        <end position="230"/>
    </location>
</feature>
<dbReference type="Gene3D" id="1.20.1720.10">
    <property type="entry name" value="Multidrug resistance protein D"/>
    <property type="match status" value="1"/>
</dbReference>
<evidence type="ECO:0000256" key="1">
    <source>
        <dbReference type="ARBA" id="ARBA00004651"/>
    </source>
</evidence>
<keyword evidence="6 7" id="KW-0472">Membrane</keyword>
<feature type="transmembrane region" description="Helical" evidence="7">
    <location>
        <begin position="236"/>
        <end position="257"/>
    </location>
</feature>
<dbReference type="Gene3D" id="1.20.1250.20">
    <property type="entry name" value="MFS general substrate transporter like domains"/>
    <property type="match status" value="1"/>
</dbReference>
<evidence type="ECO:0000256" key="3">
    <source>
        <dbReference type="ARBA" id="ARBA00022475"/>
    </source>
</evidence>
<protein>
    <submittedName>
        <fullName evidence="9">MFS transporter</fullName>
    </submittedName>
</protein>
<evidence type="ECO:0000256" key="7">
    <source>
        <dbReference type="SAM" id="Phobius"/>
    </source>
</evidence>
<keyword evidence="4 7" id="KW-0812">Transmembrane</keyword>
<dbReference type="CDD" id="cd17321">
    <property type="entry name" value="MFS_MMR_MDR_like"/>
    <property type="match status" value="1"/>
</dbReference>
<evidence type="ECO:0000256" key="5">
    <source>
        <dbReference type="ARBA" id="ARBA00022989"/>
    </source>
</evidence>
<dbReference type="RefSeq" id="WP_345446455.1">
    <property type="nucleotide sequence ID" value="NZ_BAABKP010000003.1"/>
</dbReference>
<keyword evidence="10" id="KW-1185">Reference proteome</keyword>
<evidence type="ECO:0000259" key="8">
    <source>
        <dbReference type="PROSITE" id="PS50850"/>
    </source>
</evidence>
<evidence type="ECO:0000256" key="4">
    <source>
        <dbReference type="ARBA" id="ARBA00022692"/>
    </source>
</evidence>
<feature type="transmembrane region" description="Helical" evidence="7">
    <location>
        <begin position="178"/>
        <end position="199"/>
    </location>
</feature>
<feature type="transmembrane region" description="Helical" evidence="7">
    <location>
        <begin position="59"/>
        <end position="79"/>
    </location>
</feature>
<dbReference type="Pfam" id="PF07690">
    <property type="entry name" value="MFS_1"/>
    <property type="match status" value="1"/>
</dbReference>
<feature type="domain" description="Major facilitator superfamily (MFS) profile" evidence="8">
    <location>
        <begin position="25"/>
        <end position="510"/>
    </location>
</feature>
<comment type="subcellular location">
    <subcellularLocation>
        <location evidence="1">Cell membrane</location>
        <topology evidence="1">Multi-pass membrane protein</topology>
    </subcellularLocation>
</comment>
<evidence type="ECO:0000313" key="9">
    <source>
        <dbReference type="EMBL" id="GAA4797855.1"/>
    </source>
</evidence>
<accession>A0ABP9BMT5</accession>
<dbReference type="InterPro" id="IPR020846">
    <property type="entry name" value="MFS_dom"/>
</dbReference>
<reference evidence="10" key="1">
    <citation type="journal article" date="2019" name="Int. J. Syst. Evol. Microbiol.">
        <title>The Global Catalogue of Microorganisms (GCM) 10K type strain sequencing project: providing services to taxonomists for standard genome sequencing and annotation.</title>
        <authorList>
            <consortium name="The Broad Institute Genomics Platform"/>
            <consortium name="The Broad Institute Genome Sequencing Center for Infectious Disease"/>
            <person name="Wu L."/>
            <person name="Ma J."/>
        </authorList>
    </citation>
    <scope>NUCLEOTIDE SEQUENCE [LARGE SCALE GENOMIC DNA]</scope>
    <source>
        <strain evidence="10">JCM 18541</strain>
    </source>
</reference>
<proteinExistence type="predicted"/>
<evidence type="ECO:0000256" key="6">
    <source>
        <dbReference type="ARBA" id="ARBA00023136"/>
    </source>
</evidence>
<dbReference type="InterPro" id="IPR036259">
    <property type="entry name" value="MFS_trans_sf"/>
</dbReference>
<organism evidence="9 10">
    <name type="scientific">Rothia endophytica</name>
    <dbReference type="NCBI Taxonomy" id="1324766"/>
    <lineage>
        <taxon>Bacteria</taxon>
        <taxon>Bacillati</taxon>
        <taxon>Actinomycetota</taxon>
        <taxon>Actinomycetes</taxon>
        <taxon>Micrococcales</taxon>
        <taxon>Micrococcaceae</taxon>
        <taxon>Rothia</taxon>
    </lineage>
</organism>
<feature type="transmembrane region" description="Helical" evidence="7">
    <location>
        <begin position="344"/>
        <end position="363"/>
    </location>
</feature>
<feature type="transmembrane region" description="Helical" evidence="7">
    <location>
        <begin position="91"/>
        <end position="110"/>
    </location>
</feature>
<feature type="transmembrane region" description="Helical" evidence="7">
    <location>
        <begin position="312"/>
        <end position="332"/>
    </location>
</feature>
<feature type="transmembrane region" description="Helical" evidence="7">
    <location>
        <begin position="23"/>
        <end position="47"/>
    </location>
</feature>
<keyword evidence="2" id="KW-0813">Transport</keyword>
<keyword evidence="3" id="KW-1003">Cell membrane</keyword>
<dbReference type="EMBL" id="BAABKP010000003">
    <property type="protein sequence ID" value="GAA4797855.1"/>
    <property type="molecule type" value="Genomic_DNA"/>
</dbReference>
<feature type="transmembrane region" description="Helical" evidence="7">
    <location>
        <begin position="149"/>
        <end position="172"/>
    </location>
</feature>
<evidence type="ECO:0000313" key="10">
    <source>
        <dbReference type="Proteomes" id="UP001500187"/>
    </source>
</evidence>
<gene>
    <name evidence="9" type="ORF">GCM10023352_16900</name>
</gene>
<feature type="transmembrane region" description="Helical" evidence="7">
    <location>
        <begin position="278"/>
        <end position="300"/>
    </location>
</feature>
<feature type="transmembrane region" description="Helical" evidence="7">
    <location>
        <begin position="369"/>
        <end position="388"/>
    </location>
</feature>
<keyword evidence="5 7" id="KW-1133">Transmembrane helix</keyword>
<dbReference type="PROSITE" id="PS50850">
    <property type="entry name" value="MFS"/>
    <property type="match status" value="1"/>
</dbReference>
<dbReference type="PANTHER" id="PTHR42718">
    <property type="entry name" value="MAJOR FACILITATOR SUPERFAMILY MULTIDRUG TRANSPORTER MFSC"/>
    <property type="match status" value="1"/>
</dbReference>
<dbReference type="PANTHER" id="PTHR42718:SF47">
    <property type="entry name" value="METHYL VIOLOGEN RESISTANCE PROTEIN SMVA"/>
    <property type="match status" value="1"/>
</dbReference>
<dbReference type="SUPFAM" id="SSF103473">
    <property type="entry name" value="MFS general substrate transporter"/>
    <property type="match status" value="1"/>
</dbReference>
<name>A0ABP9BMT5_9MICC</name>
<sequence>MRSATGQIPAVNPVSTTPYPKRWWALAVLMLPVLLVSVDNTVLSFALPVISAQLNPTGAQLLWITDIYPLILAGLLVPAGSLGDRLGRRRLLLVGGTGFTVISAAAAFAPTADWLIAARAAMGLFGAMLMPATLSIIRNMFEDAVERRTAIAIWAAGFSGGAALGPIVGGVLLEHFSWGSIFLMAVPVLLPLLIAGPLVLPESKDPNPGAIDPLSIALVMLTMAPLVYSIKHFATAGFDLQTALTLVVAVIAGVLFTRRQLARNNPMLDVRLFTNPRFSGAVAANLLAVFALVGFLYFVSQHMQLVSGHSPLQASFLLLPGLATTVIMGLLVVRMVKRFKPSHVVAFALMLSSLAFALVAYSARVESDLGIILAFALLGAGIGMAETLSNDIIMTSVPAPKAGAASAISETAYETGSVMGTAVLGSILNAVYAARVVVPEGVNAAAADAARETLGGATSVAQHLEPALAEQLLDSARHAFDSGAVYTSLIGAAVMVLAALVALRTLRSVKM</sequence>
<feature type="transmembrane region" description="Helical" evidence="7">
    <location>
        <begin position="116"/>
        <end position="137"/>
    </location>
</feature>